<evidence type="ECO:0000256" key="1">
    <source>
        <dbReference type="ARBA" id="ARBA00022744"/>
    </source>
</evidence>
<feature type="compositionally biased region" description="Low complexity" evidence="6">
    <location>
        <begin position="1"/>
        <end position="19"/>
    </location>
</feature>
<accession>A0A4X2M5T7</accession>
<dbReference type="GO" id="GO:0045109">
    <property type="term" value="P:intermediate filament organization"/>
    <property type="evidence" value="ECO:0007669"/>
    <property type="project" value="TreeGrafter"/>
</dbReference>
<dbReference type="PANTHER" id="PTHR23239">
    <property type="entry name" value="INTERMEDIATE FILAMENT"/>
    <property type="match status" value="1"/>
</dbReference>
<dbReference type="OrthoDB" id="2441647at2759"/>
<organism evidence="8 9">
    <name type="scientific">Vombatus ursinus</name>
    <name type="common">Common wombat</name>
    <dbReference type="NCBI Taxonomy" id="29139"/>
    <lineage>
        <taxon>Eukaryota</taxon>
        <taxon>Metazoa</taxon>
        <taxon>Chordata</taxon>
        <taxon>Craniata</taxon>
        <taxon>Vertebrata</taxon>
        <taxon>Euteleostomi</taxon>
        <taxon>Mammalia</taxon>
        <taxon>Metatheria</taxon>
        <taxon>Diprotodontia</taxon>
        <taxon>Vombatidae</taxon>
        <taxon>Vombatus</taxon>
    </lineage>
</organism>
<dbReference type="SUPFAM" id="SSF64593">
    <property type="entry name" value="Intermediate filament protein, coiled coil region"/>
    <property type="match status" value="2"/>
</dbReference>
<dbReference type="STRING" id="29139.ENSVURP00010028900"/>
<comment type="similarity">
    <text evidence="4">Belongs to the intermediate filament family.</text>
</comment>
<evidence type="ECO:0000313" key="8">
    <source>
        <dbReference type="Ensembl" id="ENSVURP00010028900.1"/>
    </source>
</evidence>
<keyword evidence="1" id="KW-0416">Keratin</keyword>
<dbReference type="AlphaFoldDB" id="A0A4X2M5T7"/>
<feature type="compositionally biased region" description="Low complexity" evidence="6">
    <location>
        <begin position="439"/>
        <end position="449"/>
    </location>
</feature>
<keyword evidence="9" id="KW-1185">Reference proteome</keyword>
<feature type="compositionally biased region" description="Polar residues" evidence="6">
    <location>
        <begin position="33"/>
        <end position="49"/>
    </location>
</feature>
<name>A0A4X2M5T7_VOMUR</name>
<dbReference type="Gene3D" id="1.20.5.500">
    <property type="entry name" value="Single helix bin"/>
    <property type="match status" value="1"/>
</dbReference>
<dbReference type="Pfam" id="PF00038">
    <property type="entry name" value="Filament"/>
    <property type="match status" value="1"/>
</dbReference>
<dbReference type="Ensembl" id="ENSVURT00010032927.1">
    <property type="protein sequence ID" value="ENSVURP00010028900.1"/>
    <property type="gene ID" value="ENSVURG00010022128.1"/>
</dbReference>
<dbReference type="InterPro" id="IPR018039">
    <property type="entry name" value="IF_conserved"/>
</dbReference>
<proteinExistence type="inferred from homology"/>
<dbReference type="FunFam" id="1.20.5.170:FF:000002">
    <property type="entry name" value="Type I keratin KA11"/>
    <property type="match status" value="1"/>
</dbReference>
<dbReference type="Gene3D" id="1.20.5.170">
    <property type="match status" value="1"/>
</dbReference>
<dbReference type="OMA" id="VEQWFIA"/>
<evidence type="ECO:0000256" key="5">
    <source>
        <dbReference type="SAM" id="Coils"/>
    </source>
</evidence>
<keyword evidence="3 5" id="KW-0175">Coiled coil</keyword>
<sequence>MTSSSCGNNSSKGSLKSCLKPSGRRAVSIAGHSGTSVPQSYPSLSTRSSTRLANSYQSSDSLLQTFGSSSDQPSLRTLPRCHSMSSLPGVQNIPANVGTCSWLGDVALNGSEKETMQFLNDRLANYLEKVRRLEREKEELEGKIQEWSQCHVPAMCSNYTSYFKTIDELQRKLLCSKSENSRLAVQVDNAKLAADDFKTKYKSELYLRQLVETDINSLHRNLDDLSLAKCELESRVGSLKEEMLYLKKNHEQEVHNLQCQLGDKLCIELDTAPLGDLNRVLGEMRCQYEAMVETNQNDVEQWFIAQSEGISLQVMSCSEELQCCQSEILELKRSVNALEVELQAQHKMKDCLENSLTESETRYSAELAQMQYLISNVEEQLADIRADLERQNHEYRVLLDVKARLVCEISTYRNLLEREDSKLPCNPCATSSCHTPRAPSLSSSPSSLPKNRGAGMASNRAFP</sequence>
<dbReference type="InterPro" id="IPR002957">
    <property type="entry name" value="Keratin_I"/>
</dbReference>
<dbReference type="Gene3D" id="1.20.5.1160">
    <property type="entry name" value="Vasodilator-stimulated phosphoprotein"/>
    <property type="match status" value="1"/>
</dbReference>
<feature type="coiled-coil region" evidence="5">
    <location>
        <begin position="116"/>
        <end position="150"/>
    </location>
</feature>
<reference evidence="8" key="3">
    <citation type="submission" date="2025-09" db="UniProtKB">
        <authorList>
            <consortium name="Ensembl"/>
        </authorList>
    </citation>
    <scope>IDENTIFICATION</scope>
</reference>
<evidence type="ECO:0000313" key="9">
    <source>
        <dbReference type="Proteomes" id="UP000314987"/>
    </source>
</evidence>
<evidence type="ECO:0000259" key="7">
    <source>
        <dbReference type="PROSITE" id="PS51842"/>
    </source>
</evidence>
<evidence type="ECO:0000256" key="6">
    <source>
        <dbReference type="SAM" id="MobiDB-lite"/>
    </source>
</evidence>
<dbReference type="InterPro" id="IPR039008">
    <property type="entry name" value="IF_rod_dom"/>
</dbReference>
<feature type="domain" description="IF rod" evidence="7">
    <location>
        <begin position="112"/>
        <end position="423"/>
    </location>
</feature>
<dbReference type="RefSeq" id="XP_027726213.1">
    <property type="nucleotide sequence ID" value="XM_027870412.1"/>
</dbReference>
<feature type="coiled-coil region" evidence="5">
    <location>
        <begin position="321"/>
        <end position="394"/>
    </location>
</feature>
<dbReference type="GeneTree" id="ENSGT00940000162088"/>
<gene>
    <name evidence="8" type="primary">LOC114049216</name>
</gene>
<keyword evidence="2 4" id="KW-0403">Intermediate filament</keyword>
<dbReference type="SMART" id="SM01391">
    <property type="entry name" value="Filament"/>
    <property type="match status" value="1"/>
</dbReference>
<dbReference type="PROSITE" id="PS51842">
    <property type="entry name" value="IF_ROD_2"/>
    <property type="match status" value="1"/>
</dbReference>
<evidence type="ECO:0000256" key="2">
    <source>
        <dbReference type="ARBA" id="ARBA00022754"/>
    </source>
</evidence>
<dbReference type="PANTHER" id="PTHR23239:SF110">
    <property type="entry name" value="KERATIN, TYPE I CUTICULAR HA7"/>
    <property type="match status" value="1"/>
</dbReference>
<dbReference type="Proteomes" id="UP000314987">
    <property type="component" value="Unassembled WGS sequence"/>
</dbReference>
<feature type="region of interest" description="Disordered" evidence="6">
    <location>
        <begin position="1"/>
        <end position="49"/>
    </location>
</feature>
<dbReference type="PROSITE" id="PS00226">
    <property type="entry name" value="IF_ROD_1"/>
    <property type="match status" value="1"/>
</dbReference>
<dbReference type="GO" id="GO:0005882">
    <property type="term" value="C:intermediate filament"/>
    <property type="evidence" value="ECO:0007669"/>
    <property type="project" value="UniProtKB-KW"/>
</dbReference>
<dbReference type="GeneID" id="114049216"/>
<dbReference type="FunFam" id="1.20.5.500:FF:000001">
    <property type="entry name" value="Type II keratin 23"/>
    <property type="match status" value="1"/>
</dbReference>
<evidence type="ECO:0000256" key="3">
    <source>
        <dbReference type="ARBA" id="ARBA00023054"/>
    </source>
</evidence>
<feature type="region of interest" description="Disordered" evidence="6">
    <location>
        <begin position="431"/>
        <end position="463"/>
    </location>
</feature>
<reference evidence="8" key="2">
    <citation type="submission" date="2025-08" db="UniProtKB">
        <authorList>
            <consortium name="Ensembl"/>
        </authorList>
    </citation>
    <scope>IDENTIFICATION</scope>
</reference>
<dbReference type="GO" id="GO:0005198">
    <property type="term" value="F:structural molecule activity"/>
    <property type="evidence" value="ECO:0007669"/>
    <property type="project" value="InterPro"/>
</dbReference>
<dbReference type="PRINTS" id="PR01248">
    <property type="entry name" value="TYPE1KERATIN"/>
</dbReference>
<reference evidence="9" key="1">
    <citation type="submission" date="2018-12" db="EMBL/GenBank/DDBJ databases">
        <authorList>
            <person name="Yazar S."/>
        </authorList>
    </citation>
    <scope>NUCLEOTIDE SEQUENCE [LARGE SCALE GENOMIC DNA]</scope>
</reference>
<evidence type="ECO:0000256" key="4">
    <source>
        <dbReference type="RuleBase" id="RU000685"/>
    </source>
</evidence>
<protein>
    <recommendedName>
        <fullName evidence="7">IF rod domain-containing protein</fullName>
    </recommendedName>
</protein>
<dbReference type="FunFam" id="1.20.5.1160:FF:000002">
    <property type="entry name" value="Type I keratin 10"/>
    <property type="match status" value="1"/>
</dbReference>
<dbReference type="GO" id="GO:0030855">
    <property type="term" value="P:epithelial cell differentiation"/>
    <property type="evidence" value="ECO:0007669"/>
    <property type="project" value="TreeGrafter"/>
</dbReference>